<accession>A0ACA9RZB0</accession>
<organism evidence="1 2">
    <name type="scientific">Racocetra persica</name>
    <dbReference type="NCBI Taxonomy" id="160502"/>
    <lineage>
        <taxon>Eukaryota</taxon>
        <taxon>Fungi</taxon>
        <taxon>Fungi incertae sedis</taxon>
        <taxon>Mucoromycota</taxon>
        <taxon>Glomeromycotina</taxon>
        <taxon>Glomeromycetes</taxon>
        <taxon>Diversisporales</taxon>
        <taxon>Gigasporaceae</taxon>
        <taxon>Racocetra</taxon>
    </lineage>
</organism>
<reference evidence="1" key="1">
    <citation type="submission" date="2021-06" db="EMBL/GenBank/DDBJ databases">
        <authorList>
            <person name="Kallberg Y."/>
            <person name="Tangrot J."/>
            <person name="Rosling A."/>
        </authorList>
    </citation>
    <scope>NUCLEOTIDE SEQUENCE</scope>
    <source>
        <strain evidence="1">MA461A</strain>
    </source>
</reference>
<feature type="non-terminal residue" evidence="1">
    <location>
        <position position="65"/>
    </location>
</feature>
<dbReference type="Proteomes" id="UP000789920">
    <property type="component" value="Unassembled WGS sequence"/>
</dbReference>
<evidence type="ECO:0000313" key="1">
    <source>
        <dbReference type="EMBL" id="CAG8816751.1"/>
    </source>
</evidence>
<keyword evidence="2" id="KW-1185">Reference proteome</keyword>
<gene>
    <name evidence="1" type="ORF">RPERSI_LOCUS24524</name>
</gene>
<protein>
    <submittedName>
        <fullName evidence="1">27306_t:CDS:1</fullName>
    </submittedName>
</protein>
<proteinExistence type="predicted"/>
<evidence type="ECO:0000313" key="2">
    <source>
        <dbReference type="Proteomes" id="UP000789920"/>
    </source>
</evidence>
<comment type="caution">
    <text evidence="1">The sequence shown here is derived from an EMBL/GenBank/DDBJ whole genome shotgun (WGS) entry which is preliminary data.</text>
</comment>
<name>A0ACA9RZB0_9GLOM</name>
<sequence length="65" mass="7067">MTDQAVNCEASTFYAVNAEANASNILHIINTKTNTLCNNVVDNEASTSYENTINERANNTDTVLV</sequence>
<dbReference type="EMBL" id="CAJVQC010078957">
    <property type="protein sequence ID" value="CAG8816751.1"/>
    <property type="molecule type" value="Genomic_DNA"/>
</dbReference>